<dbReference type="InterPro" id="IPR003594">
    <property type="entry name" value="HATPase_dom"/>
</dbReference>
<dbReference type="SMART" id="SM00387">
    <property type="entry name" value="HATPase_c"/>
    <property type="match status" value="1"/>
</dbReference>
<dbReference type="PROSITE" id="PS50109">
    <property type="entry name" value="HIS_KIN"/>
    <property type="match status" value="1"/>
</dbReference>
<reference evidence="13" key="1">
    <citation type="submission" date="2022-01" db="EMBL/GenBank/DDBJ databases">
        <title>Novel bile acid biosynthetic pathways are enriched in the microbiome of centenarians.</title>
        <authorList>
            <person name="Sato Y."/>
            <person name="Atarashi K."/>
            <person name="Plichta R.D."/>
            <person name="Arai Y."/>
            <person name="Sasajima S."/>
            <person name="Kearney M.S."/>
            <person name="Suda W."/>
            <person name="Takeshita K."/>
            <person name="Sasaki T."/>
            <person name="Okamoto S."/>
            <person name="Skelly N.A."/>
            <person name="Okamura Y."/>
            <person name="Vlamakis H."/>
            <person name="Li Y."/>
            <person name="Tanoue T."/>
            <person name="Takei H."/>
            <person name="Nittono H."/>
            <person name="Narushima S."/>
            <person name="Irie J."/>
            <person name="Itoh H."/>
            <person name="Moriya K."/>
            <person name="Sugiura Y."/>
            <person name="Suematsu M."/>
            <person name="Moritoki N."/>
            <person name="Shibata S."/>
            <person name="Littman R.D."/>
            <person name="Fischbach A.M."/>
            <person name="Uwamino Y."/>
            <person name="Inoue T."/>
            <person name="Honda A."/>
            <person name="Hattori M."/>
            <person name="Murai T."/>
            <person name="Xavier J.R."/>
            <person name="Hirose N."/>
            <person name="Honda K."/>
        </authorList>
    </citation>
    <scope>NUCLEOTIDE SEQUENCE</scope>
    <source>
        <strain evidence="13">CE91-St55</strain>
    </source>
</reference>
<evidence type="ECO:0000256" key="10">
    <source>
        <dbReference type="ARBA" id="ARBA00023136"/>
    </source>
</evidence>
<evidence type="ECO:0000256" key="7">
    <source>
        <dbReference type="ARBA" id="ARBA00022777"/>
    </source>
</evidence>
<evidence type="ECO:0000256" key="11">
    <source>
        <dbReference type="SAM" id="Phobius"/>
    </source>
</evidence>
<dbReference type="InterPro" id="IPR004358">
    <property type="entry name" value="Sig_transdc_His_kin-like_C"/>
</dbReference>
<evidence type="ECO:0000313" key="13">
    <source>
        <dbReference type="EMBL" id="GKH04634.1"/>
    </source>
</evidence>
<evidence type="ECO:0000256" key="4">
    <source>
        <dbReference type="ARBA" id="ARBA00022475"/>
    </source>
</evidence>
<dbReference type="Gene3D" id="3.30.565.10">
    <property type="entry name" value="Histidine kinase-like ATPase, C-terminal domain"/>
    <property type="match status" value="1"/>
</dbReference>
<dbReference type="GO" id="GO:0000155">
    <property type="term" value="F:phosphorelay sensor kinase activity"/>
    <property type="evidence" value="ECO:0007669"/>
    <property type="project" value="TreeGrafter"/>
</dbReference>
<dbReference type="EC" id="2.7.13.3" evidence="3"/>
<keyword evidence="9" id="KW-0902">Two-component regulatory system</keyword>
<proteinExistence type="predicted"/>
<keyword evidence="4" id="KW-1003">Cell membrane</keyword>
<evidence type="ECO:0000259" key="12">
    <source>
        <dbReference type="PROSITE" id="PS50109"/>
    </source>
</evidence>
<dbReference type="Pfam" id="PF02518">
    <property type="entry name" value="HATPase_c"/>
    <property type="match status" value="1"/>
</dbReference>
<evidence type="ECO:0000256" key="6">
    <source>
        <dbReference type="ARBA" id="ARBA00022692"/>
    </source>
</evidence>
<dbReference type="InterPro" id="IPR005467">
    <property type="entry name" value="His_kinase_dom"/>
</dbReference>
<dbReference type="Proteomes" id="UP001055091">
    <property type="component" value="Unassembled WGS sequence"/>
</dbReference>
<keyword evidence="6 11" id="KW-0812">Transmembrane</keyword>
<dbReference type="EMBL" id="BQNJ01000002">
    <property type="protein sequence ID" value="GKH04634.1"/>
    <property type="molecule type" value="Genomic_DNA"/>
</dbReference>
<dbReference type="AlphaFoldDB" id="A0AA37JNR5"/>
<evidence type="ECO:0000256" key="8">
    <source>
        <dbReference type="ARBA" id="ARBA00022989"/>
    </source>
</evidence>
<evidence type="ECO:0000256" key="9">
    <source>
        <dbReference type="ARBA" id="ARBA00023012"/>
    </source>
</evidence>
<comment type="caution">
    <text evidence="13">The sequence shown here is derived from an EMBL/GenBank/DDBJ whole genome shotgun (WGS) entry which is preliminary data.</text>
</comment>
<feature type="transmembrane region" description="Helical" evidence="11">
    <location>
        <begin position="44"/>
        <end position="65"/>
    </location>
</feature>
<dbReference type="InterPro" id="IPR050351">
    <property type="entry name" value="BphY/WalK/GraS-like"/>
</dbReference>
<dbReference type="RefSeq" id="WP_244053193.1">
    <property type="nucleotide sequence ID" value="NZ_BQNJ01000002.1"/>
</dbReference>
<accession>A0AA37JNR5</accession>
<gene>
    <name evidence="13" type="ORF">CE91St55_66150</name>
</gene>
<feature type="domain" description="Histidine kinase" evidence="12">
    <location>
        <begin position="130"/>
        <end position="340"/>
    </location>
</feature>
<dbReference type="SUPFAM" id="SSF55874">
    <property type="entry name" value="ATPase domain of HSP90 chaperone/DNA topoisomerase II/histidine kinase"/>
    <property type="match status" value="1"/>
</dbReference>
<comment type="subcellular location">
    <subcellularLocation>
        <location evidence="2">Cell membrane</location>
        <topology evidence="2">Multi-pass membrane protein</topology>
    </subcellularLocation>
</comment>
<dbReference type="InterPro" id="IPR036890">
    <property type="entry name" value="HATPase_C_sf"/>
</dbReference>
<feature type="transmembrane region" description="Helical" evidence="11">
    <location>
        <begin position="20"/>
        <end position="38"/>
    </location>
</feature>
<dbReference type="PANTHER" id="PTHR45453">
    <property type="entry name" value="PHOSPHATE REGULON SENSOR PROTEIN PHOR"/>
    <property type="match status" value="1"/>
</dbReference>
<dbReference type="GO" id="GO:0016036">
    <property type="term" value="P:cellular response to phosphate starvation"/>
    <property type="evidence" value="ECO:0007669"/>
    <property type="project" value="TreeGrafter"/>
</dbReference>
<evidence type="ECO:0000256" key="3">
    <source>
        <dbReference type="ARBA" id="ARBA00012438"/>
    </source>
</evidence>
<organism evidence="13 14">
    <name type="scientific">Hungatella hathewayi</name>
    <dbReference type="NCBI Taxonomy" id="154046"/>
    <lineage>
        <taxon>Bacteria</taxon>
        <taxon>Bacillati</taxon>
        <taxon>Bacillota</taxon>
        <taxon>Clostridia</taxon>
        <taxon>Lachnospirales</taxon>
        <taxon>Lachnospiraceae</taxon>
        <taxon>Hungatella</taxon>
    </lineage>
</organism>
<comment type="catalytic activity">
    <reaction evidence="1">
        <text>ATP + protein L-histidine = ADP + protein N-phospho-L-histidine.</text>
        <dbReference type="EC" id="2.7.13.3"/>
    </reaction>
</comment>
<keyword evidence="10 11" id="KW-0472">Membrane</keyword>
<evidence type="ECO:0000256" key="1">
    <source>
        <dbReference type="ARBA" id="ARBA00000085"/>
    </source>
</evidence>
<evidence type="ECO:0000256" key="2">
    <source>
        <dbReference type="ARBA" id="ARBA00004651"/>
    </source>
</evidence>
<dbReference type="PANTHER" id="PTHR45453:SF2">
    <property type="entry name" value="HISTIDINE KINASE"/>
    <property type="match status" value="1"/>
</dbReference>
<keyword evidence="5" id="KW-0808">Transferase</keyword>
<sequence>MKGREKLPLVRTYLKRCRAVIAACVCGGILCASVFWLYRLPVEAVLYACILSAVPGLGLAVRSFYSYCRKCRDLERMLAWKTGSPEFAAPASDQAELLYRKLLVSSYEERERLLQEEEEKRTEMKDYYTMWVHQVKTPIAAMNLILQTGEGPDHGRLSTELFKIEQYVEMVLQYLRADSPSADLVIREYQLDSIVKKAIHKYAPVFIRKKTALDYRPAVCLVRTDEKWLLFVIEQLLSNALKYTERGRITIRLEEERETENGGELRTLIVEDTGRGIAPEDIPRVFEKGYTGCNGRVNQGSSGIGLYLCKKVMTRLAHEMVIESQPGVGTKVKLRLDMTKFRSVYKELHADHETGAADNK</sequence>
<protein>
    <recommendedName>
        <fullName evidence="3">histidine kinase</fullName>
        <ecNumber evidence="3">2.7.13.3</ecNumber>
    </recommendedName>
</protein>
<keyword evidence="8 11" id="KW-1133">Transmembrane helix</keyword>
<evidence type="ECO:0000256" key="5">
    <source>
        <dbReference type="ARBA" id="ARBA00022679"/>
    </source>
</evidence>
<keyword evidence="7 13" id="KW-0418">Kinase</keyword>
<dbReference type="GO" id="GO:0004721">
    <property type="term" value="F:phosphoprotein phosphatase activity"/>
    <property type="evidence" value="ECO:0007669"/>
    <property type="project" value="TreeGrafter"/>
</dbReference>
<name>A0AA37JNR5_9FIRM</name>
<dbReference type="PRINTS" id="PR00344">
    <property type="entry name" value="BCTRLSENSOR"/>
</dbReference>
<dbReference type="GO" id="GO:0005886">
    <property type="term" value="C:plasma membrane"/>
    <property type="evidence" value="ECO:0007669"/>
    <property type="project" value="UniProtKB-SubCell"/>
</dbReference>
<evidence type="ECO:0000313" key="14">
    <source>
        <dbReference type="Proteomes" id="UP001055091"/>
    </source>
</evidence>